<proteinExistence type="predicted"/>
<reference evidence="1 2" key="1">
    <citation type="submission" date="2018-02" db="EMBL/GenBank/DDBJ databases">
        <authorList>
            <person name="Cohen D.B."/>
            <person name="Kent A.D."/>
        </authorList>
    </citation>
    <scope>NUCLEOTIDE SEQUENCE [LARGE SCALE GENOMIC DNA]</scope>
    <source>
        <strain evidence="1 2">ULC007</strain>
    </source>
</reference>
<accession>A0A2T1D5N1</accession>
<dbReference type="EMBL" id="PVWG01000052">
    <property type="protein sequence ID" value="PSB15835.1"/>
    <property type="molecule type" value="Genomic_DNA"/>
</dbReference>
<comment type="caution">
    <text evidence="1">The sequence shown here is derived from an EMBL/GenBank/DDBJ whole genome shotgun (WGS) entry which is preliminary data.</text>
</comment>
<dbReference type="AlphaFoldDB" id="A0A2T1D5N1"/>
<dbReference type="RefSeq" id="WP_073074875.1">
    <property type="nucleotide sequence ID" value="NZ_MPPI01000049.1"/>
</dbReference>
<evidence type="ECO:0000313" key="2">
    <source>
        <dbReference type="Proteomes" id="UP000238634"/>
    </source>
</evidence>
<dbReference type="OrthoDB" id="9786554at2"/>
<dbReference type="Pfam" id="PF02620">
    <property type="entry name" value="YceD"/>
    <property type="match status" value="1"/>
</dbReference>
<gene>
    <name evidence="1" type="ORF">C7B65_23375</name>
</gene>
<name>A0A2T1D5N1_9CYAN</name>
<sequence>MKAIYIPQLAQAHERTQTIEFKENLKGIETLTPVQGSLKVTHQGNYLEVSAQADTIVTLSCHRCLQQFNHRLSVAASELIWLADSEDGSGTLPFDQDLSVDDLVESLPPNGSFEPTAWLYEQLCLAIPQKQLCDQQCTGIEVSDAILNPGIDRRWASLESLKGQLPS</sequence>
<dbReference type="InterPro" id="IPR003772">
    <property type="entry name" value="YceD"/>
</dbReference>
<dbReference type="STRING" id="1920490.GCA_001895925_05398"/>
<protein>
    <submittedName>
        <fullName evidence="1">Metal-binding protein</fullName>
    </submittedName>
</protein>
<reference evidence="1 2" key="2">
    <citation type="submission" date="2018-03" db="EMBL/GenBank/DDBJ databases">
        <title>The ancient ancestry and fast evolution of plastids.</title>
        <authorList>
            <person name="Moore K.R."/>
            <person name="Magnabosco C."/>
            <person name="Momper L."/>
            <person name="Gold D.A."/>
            <person name="Bosak T."/>
            <person name="Fournier G.P."/>
        </authorList>
    </citation>
    <scope>NUCLEOTIDE SEQUENCE [LARGE SCALE GENOMIC DNA]</scope>
    <source>
        <strain evidence="1 2">ULC007</strain>
    </source>
</reference>
<evidence type="ECO:0000313" key="1">
    <source>
        <dbReference type="EMBL" id="PSB15835.1"/>
    </source>
</evidence>
<dbReference type="Proteomes" id="UP000238634">
    <property type="component" value="Unassembled WGS sequence"/>
</dbReference>
<keyword evidence="2" id="KW-1185">Reference proteome</keyword>
<organism evidence="1 2">
    <name type="scientific">Phormidesmis priestleyi ULC007</name>
    <dbReference type="NCBI Taxonomy" id="1920490"/>
    <lineage>
        <taxon>Bacteria</taxon>
        <taxon>Bacillati</taxon>
        <taxon>Cyanobacteriota</taxon>
        <taxon>Cyanophyceae</taxon>
        <taxon>Leptolyngbyales</taxon>
        <taxon>Leptolyngbyaceae</taxon>
        <taxon>Phormidesmis</taxon>
    </lineage>
</organism>